<dbReference type="OrthoDB" id="27537at2759"/>
<name>A0A9P4MCV6_9PEZI</name>
<evidence type="ECO:0000256" key="3">
    <source>
        <dbReference type="ARBA" id="ARBA00022574"/>
    </source>
</evidence>
<dbReference type="SMART" id="SM00320">
    <property type="entry name" value="WD40"/>
    <property type="match status" value="4"/>
</dbReference>
<evidence type="ECO:0000256" key="1">
    <source>
        <dbReference type="ARBA" id="ARBA00004123"/>
    </source>
</evidence>
<keyword evidence="4" id="KW-0677">Repeat</keyword>
<dbReference type="EMBL" id="ML996093">
    <property type="protein sequence ID" value="KAF2148242.1"/>
    <property type="molecule type" value="Genomic_DNA"/>
</dbReference>
<comment type="caution">
    <text evidence="7">The sequence shown here is derived from an EMBL/GenBank/DDBJ whole genome shotgun (WGS) entry which is preliminary data.</text>
</comment>
<dbReference type="GO" id="GO:0032259">
    <property type="term" value="P:methylation"/>
    <property type="evidence" value="ECO:0007669"/>
    <property type="project" value="UniProtKB-KW"/>
</dbReference>
<dbReference type="PANTHER" id="PTHR19861">
    <property type="entry name" value="WD40 REPEAT PROTEIN SWD2"/>
    <property type="match status" value="1"/>
</dbReference>
<dbReference type="InterPro" id="IPR015943">
    <property type="entry name" value="WD40/YVTN_repeat-like_dom_sf"/>
</dbReference>
<evidence type="ECO:0000256" key="4">
    <source>
        <dbReference type="ARBA" id="ARBA00022737"/>
    </source>
</evidence>
<comment type="subcellular location">
    <subcellularLocation>
        <location evidence="1">Nucleus</location>
    </subcellularLocation>
</comment>
<dbReference type="Proteomes" id="UP000799439">
    <property type="component" value="Unassembled WGS sequence"/>
</dbReference>
<evidence type="ECO:0000313" key="7">
    <source>
        <dbReference type="EMBL" id="KAF2148242.1"/>
    </source>
</evidence>
<dbReference type="PROSITE" id="PS50294">
    <property type="entry name" value="WD_REPEATS_REGION"/>
    <property type="match status" value="1"/>
</dbReference>
<dbReference type="PROSITE" id="PS50082">
    <property type="entry name" value="WD_REPEATS_2"/>
    <property type="match status" value="1"/>
</dbReference>
<proteinExistence type="inferred from homology"/>
<gene>
    <name evidence="7" type="ORF">K461DRAFT_233025</name>
</gene>
<dbReference type="GO" id="GO:0003682">
    <property type="term" value="F:chromatin binding"/>
    <property type="evidence" value="ECO:0007669"/>
    <property type="project" value="TreeGrafter"/>
</dbReference>
<keyword evidence="7" id="KW-0489">Methyltransferase</keyword>
<comment type="similarity">
    <text evidence="2">Belongs to the WD repeat SWD2 family.</text>
</comment>
<keyword evidence="5" id="KW-0539">Nucleus</keyword>
<keyword evidence="8" id="KW-1185">Reference proteome</keyword>
<reference evidence="7" key="1">
    <citation type="journal article" date="2020" name="Stud. Mycol.">
        <title>101 Dothideomycetes genomes: a test case for predicting lifestyles and emergence of pathogens.</title>
        <authorList>
            <person name="Haridas S."/>
            <person name="Albert R."/>
            <person name="Binder M."/>
            <person name="Bloem J."/>
            <person name="Labutti K."/>
            <person name="Salamov A."/>
            <person name="Andreopoulos B."/>
            <person name="Baker S."/>
            <person name="Barry K."/>
            <person name="Bills G."/>
            <person name="Bluhm B."/>
            <person name="Cannon C."/>
            <person name="Castanera R."/>
            <person name="Culley D."/>
            <person name="Daum C."/>
            <person name="Ezra D."/>
            <person name="Gonzalez J."/>
            <person name="Henrissat B."/>
            <person name="Kuo A."/>
            <person name="Liang C."/>
            <person name="Lipzen A."/>
            <person name="Lutzoni F."/>
            <person name="Magnuson J."/>
            <person name="Mondo S."/>
            <person name="Nolan M."/>
            <person name="Ohm R."/>
            <person name="Pangilinan J."/>
            <person name="Park H.-J."/>
            <person name="Ramirez L."/>
            <person name="Alfaro M."/>
            <person name="Sun H."/>
            <person name="Tritt A."/>
            <person name="Yoshinaga Y."/>
            <person name="Zwiers L.-H."/>
            <person name="Turgeon B."/>
            <person name="Goodwin S."/>
            <person name="Spatafora J."/>
            <person name="Crous P."/>
            <person name="Grigoriev I."/>
        </authorList>
    </citation>
    <scope>NUCLEOTIDE SEQUENCE</scope>
    <source>
        <strain evidence="7">CBS 260.36</strain>
    </source>
</reference>
<keyword evidence="3 6" id="KW-0853">WD repeat</keyword>
<sequence length="360" mass="39123">MGVENGAPPTQRVSEVISTFRPTKLFKSPGLHYTSVDFDDSGELLLLARTDDTLQLYNTKAGAHAKELKSQKYGCSLARFTHHAQSIIYASTKLDDGIRYLSTHDNSYVRYFRGHSGRVTSLALCPGNDTFLSASQDNTVKLWDLRSSSPQGNLSLHGATLTAYDPSATVIAIASPATQNILLYDLRNFDKPPFATFDLLESEQRRYAHTHGQRPAQGWTTLEFSNNGKHLLLGTSGPGHYLIDAFDGDLKAYLHRPPGPPPFPTEINAKDGTPPRHDAAGLQGDACFSPDGRYVVSASAQAGLLVWDAQGEKRSGNVMAPMTDLPGPKTASVLGYNPRHNMIASAGSDLALWLPDPDLM</sequence>
<protein>
    <submittedName>
        <fullName evidence="7">Histone H3 methyltransferase complex and RNA cleavage factor II complex, subunit SWD2</fullName>
    </submittedName>
</protein>
<dbReference type="GO" id="GO:0048188">
    <property type="term" value="C:Set1C/COMPASS complex"/>
    <property type="evidence" value="ECO:0007669"/>
    <property type="project" value="TreeGrafter"/>
</dbReference>
<dbReference type="Gene3D" id="2.130.10.10">
    <property type="entry name" value="YVTN repeat-like/Quinoprotein amine dehydrogenase"/>
    <property type="match status" value="2"/>
</dbReference>
<evidence type="ECO:0000256" key="2">
    <source>
        <dbReference type="ARBA" id="ARBA00005616"/>
    </source>
</evidence>
<evidence type="ECO:0000256" key="5">
    <source>
        <dbReference type="ARBA" id="ARBA00023242"/>
    </source>
</evidence>
<dbReference type="InterPro" id="IPR037867">
    <property type="entry name" value="Swd2/WDR82"/>
</dbReference>
<dbReference type="PANTHER" id="PTHR19861:SF0">
    <property type="entry name" value="WD REPEAT-CONTAINING PROTEIN 82"/>
    <property type="match status" value="1"/>
</dbReference>
<accession>A0A9P4MCV6</accession>
<dbReference type="GO" id="GO:0008168">
    <property type="term" value="F:methyltransferase activity"/>
    <property type="evidence" value="ECO:0007669"/>
    <property type="project" value="UniProtKB-KW"/>
</dbReference>
<evidence type="ECO:0000313" key="8">
    <source>
        <dbReference type="Proteomes" id="UP000799439"/>
    </source>
</evidence>
<dbReference type="GO" id="GO:0016070">
    <property type="term" value="P:RNA metabolic process"/>
    <property type="evidence" value="ECO:0007669"/>
    <property type="project" value="UniProtKB-ARBA"/>
</dbReference>
<dbReference type="SUPFAM" id="SSF82171">
    <property type="entry name" value="DPP6 N-terminal domain-like"/>
    <property type="match status" value="1"/>
</dbReference>
<dbReference type="InterPro" id="IPR001680">
    <property type="entry name" value="WD40_rpt"/>
</dbReference>
<keyword evidence="7" id="KW-0808">Transferase</keyword>
<evidence type="ECO:0000256" key="6">
    <source>
        <dbReference type="PROSITE-ProRule" id="PRU00221"/>
    </source>
</evidence>
<dbReference type="AlphaFoldDB" id="A0A9P4MCV6"/>
<organism evidence="7 8">
    <name type="scientific">Myriangium duriaei CBS 260.36</name>
    <dbReference type="NCBI Taxonomy" id="1168546"/>
    <lineage>
        <taxon>Eukaryota</taxon>
        <taxon>Fungi</taxon>
        <taxon>Dikarya</taxon>
        <taxon>Ascomycota</taxon>
        <taxon>Pezizomycotina</taxon>
        <taxon>Dothideomycetes</taxon>
        <taxon>Dothideomycetidae</taxon>
        <taxon>Myriangiales</taxon>
        <taxon>Myriangiaceae</taxon>
        <taxon>Myriangium</taxon>
    </lineage>
</organism>
<dbReference type="Pfam" id="PF00400">
    <property type="entry name" value="WD40"/>
    <property type="match status" value="2"/>
</dbReference>
<feature type="repeat" description="WD" evidence="6">
    <location>
        <begin position="112"/>
        <end position="153"/>
    </location>
</feature>